<sequence>MSVTVNQKSALKADLLMITKFISVRQFSAIFSAINGEEGAFFKDKIN</sequence>
<name>A0ABV7BFP6_9GAMM</name>
<keyword evidence="2" id="KW-1185">Reference proteome</keyword>
<accession>A0ABV7BFP6</accession>
<gene>
    <name evidence="1" type="ORF">ACFODO_14195</name>
</gene>
<dbReference type="RefSeq" id="WP_171405132.1">
    <property type="nucleotide sequence ID" value="NZ_JBHRSF010000067.1"/>
</dbReference>
<evidence type="ECO:0000313" key="2">
    <source>
        <dbReference type="Proteomes" id="UP001595455"/>
    </source>
</evidence>
<organism evidence="1 2">
    <name type="scientific">Acinetobacter sichuanensis</name>
    <dbReference type="NCBI Taxonomy" id="2136183"/>
    <lineage>
        <taxon>Bacteria</taxon>
        <taxon>Pseudomonadati</taxon>
        <taxon>Pseudomonadota</taxon>
        <taxon>Gammaproteobacteria</taxon>
        <taxon>Moraxellales</taxon>
        <taxon>Moraxellaceae</taxon>
        <taxon>Acinetobacter</taxon>
    </lineage>
</organism>
<dbReference type="EMBL" id="JBHRSF010000067">
    <property type="protein sequence ID" value="MFC2996392.1"/>
    <property type="molecule type" value="Genomic_DNA"/>
</dbReference>
<proteinExistence type="predicted"/>
<reference evidence="2" key="1">
    <citation type="journal article" date="2019" name="Int. J. Syst. Evol. Microbiol.">
        <title>The Global Catalogue of Microorganisms (GCM) 10K type strain sequencing project: providing services to taxonomists for standard genome sequencing and annotation.</title>
        <authorList>
            <consortium name="The Broad Institute Genomics Platform"/>
            <consortium name="The Broad Institute Genome Sequencing Center for Infectious Disease"/>
            <person name="Wu L."/>
            <person name="Ma J."/>
        </authorList>
    </citation>
    <scope>NUCLEOTIDE SEQUENCE [LARGE SCALE GENOMIC DNA]</scope>
    <source>
        <strain evidence="2">KCTC 62575</strain>
    </source>
</reference>
<protein>
    <submittedName>
        <fullName evidence="1">Uncharacterized protein</fullName>
    </submittedName>
</protein>
<dbReference type="Proteomes" id="UP001595455">
    <property type="component" value="Unassembled WGS sequence"/>
</dbReference>
<evidence type="ECO:0000313" key="1">
    <source>
        <dbReference type="EMBL" id="MFC2996392.1"/>
    </source>
</evidence>
<comment type="caution">
    <text evidence="1">The sequence shown here is derived from an EMBL/GenBank/DDBJ whole genome shotgun (WGS) entry which is preliminary data.</text>
</comment>